<accession>A0A4R6QMG9</accession>
<dbReference type="RefSeq" id="WP_133700869.1">
    <property type="nucleotide sequence ID" value="NZ_SNXS01000003.1"/>
</dbReference>
<comment type="caution">
    <text evidence="1">The sequence shown here is derived from an EMBL/GenBank/DDBJ whole genome shotgun (WGS) entry which is preliminary data.</text>
</comment>
<name>A0A4R6QMG9_9BURK</name>
<dbReference type="AlphaFoldDB" id="A0A4R6QMG9"/>
<dbReference type="InParanoid" id="A0A4R6QMG9"/>
<sequence>MYINNPLGKRVYELSKELADNPARIAKTQALTLNADKPLLGLLGDHGLFGSREWWLSIKEGRIEVRVYKGTIQRLYVAGQDAEEDDGKDFEYLCDDGSVRRESCVANDHVDLGLYREGATVALAYALDKLKKQPARDGGTNFTEVLLEVAVS</sequence>
<dbReference type="OrthoDB" id="8757580at2"/>
<dbReference type="Proteomes" id="UP000295361">
    <property type="component" value="Unassembled WGS sequence"/>
</dbReference>
<organism evidence="1 2">
    <name type="scientific">Roseateles toxinivorans</name>
    <dbReference type="NCBI Taxonomy" id="270368"/>
    <lineage>
        <taxon>Bacteria</taxon>
        <taxon>Pseudomonadati</taxon>
        <taxon>Pseudomonadota</taxon>
        <taxon>Betaproteobacteria</taxon>
        <taxon>Burkholderiales</taxon>
        <taxon>Sphaerotilaceae</taxon>
        <taxon>Roseateles</taxon>
    </lineage>
</organism>
<proteinExistence type="predicted"/>
<reference evidence="1 2" key="1">
    <citation type="submission" date="2019-03" db="EMBL/GenBank/DDBJ databases">
        <title>Genomic Encyclopedia of Type Strains, Phase IV (KMG-IV): sequencing the most valuable type-strain genomes for metagenomic binning, comparative biology and taxonomic classification.</title>
        <authorList>
            <person name="Goeker M."/>
        </authorList>
    </citation>
    <scope>NUCLEOTIDE SEQUENCE [LARGE SCALE GENOMIC DNA]</scope>
    <source>
        <strain evidence="1 2">DSM 16998</strain>
    </source>
</reference>
<dbReference type="EMBL" id="SNXS01000003">
    <property type="protein sequence ID" value="TDP71062.1"/>
    <property type="molecule type" value="Genomic_DNA"/>
</dbReference>
<protein>
    <submittedName>
        <fullName evidence="1">Uncharacterized protein</fullName>
    </submittedName>
</protein>
<evidence type="ECO:0000313" key="1">
    <source>
        <dbReference type="EMBL" id="TDP71062.1"/>
    </source>
</evidence>
<evidence type="ECO:0000313" key="2">
    <source>
        <dbReference type="Proteomes" id="UP000295361"/>
    </source>
</evidence>
<gene>
    <name evidence="1" type="ORF">DES47_10340</name>
</gene>
<keyword evidence="2" id="KW-1185">Reference proteome</keyword>